<dbReference type="OrthoDB" id="5896684at2759"/>
<feature type="domain" description="T20D4.11-like" evidence="2">
    <location>
        <begin position="72"/>
        <end position="126"/>
    </location>
</feature>
<dbReference type="AlphaFoldDB" id="A0A2G5TNQ2"/>
<dbReference type="EMBL" id="PDUG01000005">
    <property type="protein sequence ID" value="PIC28863.1"/>
    <property type="molecule type" value="Genomic_DNA"/>
</dbReference>
<comment type="caution">
    <text evidence="3">The sequence shown here is derived from an EMBL/GenBank/DDBJ whole genome shotgun (WGS) entry which is preliminary data.</text>
</comment>
<evidence type="ECO:0000256" key="1">
    <source>
        <dbReference type="SAM" id="SignalP"/>
    </source>
</evidence>
<protein>
    <recommendedName>
        <fullName evidence="2">T20D4.11-like domain-containing protein</fullName>
    </recommendedName>
</protein>
<dbReference type="PANTHER" id="PTHR31897:SF2">
    <property type="entry name" value="DUF19 DOMAIN-CONTAINING PROTEIN"/>
    <property type="match status" value="1"/>
</dbReference>
<sequence>MRSPSLALLIVCITLTVPQGSTEFPKCEVHQMLRVIPCIAMVNELNDYIEEHKFDKLNMEVVHNMTVLCDETKKDLSKKREAFEKGESCFFDYIKDHCNKTSIEFFSKNYQKFVTDISIKPDGMNCQSTHNQLNTFQCM</sequence>
<accession>A0A2G5TNQ2</accession>
<proteinExistence type="predicted"/>
<organism evidence="3 4">
    <name type="scientific">Caenorhabditis nigoni</name>
    <dbReference type="NCBI Taxonomy" id="1611254"/>
    <lineage>
        <taxon>Eukaryota</taxon>
        <taxon>Metazoa</taxon>
        <taxon>Ecdysozoa</taxon>
        <taxon>Nematoda</taxon>
        <taxon>Chromadorea</taxon>
        <taxon>Rhabditida</taxon>
        <taxon>Rhabditina</taxon>
        <taxon>Rhabditomorpha</taxon>
        <taxon>Rhabditoidea</taxon>
        <taxon>Rhabditidae</taxon>
        <taxon>Peloderinae</taxon>
        <taxon>Caenorhabditis</taxon>
    </lineage>
</organism>
<dbReference type="Pfam" id="PF01579">
    <property type="entry name" value="DUF19"/>
    <property type="match status" value="1"/>
</dbReference>
<name>A0A2G5TNQ2_9PELO</name>
<dbReference type="InterPro" id="IPR002542">
    <property type="entry name" value="T20D4.11-like_dom"/>
</dbReference>
<dbReference type="Proteomes" id="UP000230233">
    <property type="component" value="Chromosome V"/>
</dbReference>
<feature type="signal peptide" evidence="1">
    <location>
        <begin position="1"/>
        <end position="22"/>
    </location>
</feature>
<keyword evidence="1" id="KW-0732">Signal</keyword>
<gene>
    <name evidence="3" type="primary">Cnig_chr_V.g20651</name>
    <name evidence="3" type="ORF">B9Z55_020651</name>
</gene>
<evidence type="ECO:0000259" key="2">
    <source>
        <dbReference type="Pfam" id="PF01579"/>
    </source>
</evidence>
<evidence type="ECO:0000313" key="4">
    <source>
        <dbReference type="Proteomes" id="UP000230233"/>
    </source>
</evidence>
<dbReference type="PANTHER" id="PTHR31897">
    <property type="entry name" value="PROTEIN CBG17011-RELATED"/>
    <property type="match status" value="1"/>
</dbReference>
<evidence type="ECO:0000313" key="3">
    <source>
        <dbReference type="EMBL" id="PIC28863.1"/>
    </source>
</evidence>
<reference evidence="4" key="1">
    <citation type="submission" date="2017-10" db="EMBL/GenBank/DDBJ databases">
        <title>Rapid genome shrinkage in a self-fertile nematode reveals novel sperm competition proteins.</title>
        <authorList>
            <person name="Yin D."/>
            <person name="Schwarz E.M."/>
            <person name="Thomas C.G."/>
            <person name="Felde R.L."/>
            <person name="Korf I.F."/>
            <person name="Cutter A.D."/>
            <person name="Schartner C.M."/>
            <person name="Ralston E.J."/>
            <person name="Meyer B.J."/>
            <person name="Haag E.S."/>
        </authorList>
    </citation>
    <scope>NUCLEOTIDE SEQUENCE [LARGE SCALE GENOMIC DNA]</scope>
    <source>
        <strain evidence="4">JU1422</strain>
    </source>
</reference>
<feature type="chain" id="PRO_5013653735" description="T20D4.11-like domain-containing protein" evidence="1">
    <location>
        <begin position="23"/>
        <end position="139"/>
    </location>
</feature>
<keyword evidence="4" id="KW-1185">Reference proteome</keyword>